<organism evidence="8 9">
    <name type="scientific">Candidatus Onthomorpha intestinigallinarum</name>
    <dbReference type="NCBI Taxonomy" id="2840880"/>
    <lineage>
        <taxon>Bacteria</taxon>
        <taxon>Pseudomonadati</taxon>
        <taxon>Bacteroidota</taxon>
        <taxon>Bacteroidia</taxon>
        <taxon>Bacteroidales</taxon>
        <taxon>Candidatus Onthomorpha</taxon>
    </lineage>
</organism>
<comment type="caution">
    <text evidence="8">The sequence shown here is derived from an EMBL/GenBank/DDBJ whole genome shotgun (WGS) entry which is preliminary data.</text>
</comment>
<feature type="chain" id="PRO_5038824848" evidence="7">
    <location>
        <begin position="24"/>
        <end position="315"/>
    </location>
</feature>
<dbReference type="EMBL" id="DXGG01000251">
    <property type="protein sequence ID" value="HIW88214.1"/>
    <property type="molecule type" value="Genomic_DNA"/>
</dbReference>
<keyword evidence="5 6" id="KW-0472">Membrane</keyword>
<name>A0A9D1UHM8_9BACT</name>
<dbReference type="GO" id="GO:0036376">
    <property type="term" value="P:sodium ion export across plasma membrane"/>
    <property type="evidence" value="ECO:0007669"/>
    <property type="project" value="InterPro"/>
</dbReference>
<feature type="signal peptide" evidence="7">
    <location>
        <begin position="1"/>
        <end position="23"/>
    </location>
</feature>
<dbReference type="AlphaFoldDB" id="A0A9D1UHM8"/>
<evidence type="ECO:0000313" key="9">
    <source>
        <dbReference type="Proteomes" id="UP000824267"/>
    </source>
</evidence>
<gene>
    <name evidence="8" type="ORF">IAC47_08120</name>
</gene>
<dbReference type="Pfam" id="PF04277">
    <property type="entry name" value="OAD_gamma"/>
    <property type="match status" value="1"/>
</dbReference>
<dbReference type="GO" id="GO:0015081">
    <property type="term" value="F:sodium ion transmembrane transporter activity"/>
    <property type="evidence" value="ECO:0007669"/>
    <property type="project" value="InterPro"/>
</dbReference>
<comment type="subcellular location">
    <subcellularLocation>
        <location evidence="1">Cell membrane</location>
    </subcellularLocation>
</comment>
<keyword evidence="3 6" id="KW-0812">Transmembrane</keyword>
<evidence type="ECO:0000256" key="2">
    <source>
        <dbReference type="ARBA" id="ARBA00022475"/>
    </source>
</evidence>
<dbReference type="Proteomes" id="UP000824267">
    <property type="component" value="Unassembled WGS sequence"/>
</dbReference>
<protein>
    <submittedName>
        <fullName evidence="8">OadG family protein</fullName>
    </submittedName>
</protein>
<reference evidence="8" key="2">
    <citation type="submission" date="2021-04" db="EMBL/GenBank/DDBJ databases">
        <authorList>
            <person name="Gilroy R."/>
        </authorList>
    </citation>
    <scope>NUCLEOTIDE SEQUENCE</scope>
    <source>
        <strain evidence="8">Gambia16-930</strain>
    </source>
</reference>
<evidence type="ECO:0000313" key="8">
    <source>
        <dbReference type="EMBL" id="HIW88214.1"/>
    </source>
</evidence>
<evidence type="ECO:0000256" key="4">
    <source>
        <dbReference type="ARBA" id="ARBA00022989"/>
    </source>
</evidence>
<evidence type="ECO:0000256" key="7">
    <source>
        <dbReference type="SAM" id="SignalP"/>
    </source>
</evidence>
<evidence type="ECO:0000256" key="1">
    <source>
        <dbReference type="ARBA" id="ARBA00004236"/>
    </source>
</evidence>
<dbReference type="InterPro" id="IPR005899">
    <property type="entry name" value="Na_pump_deCOase"/>
</dbReference>
<evidence type="ECO:0000256" key="6">
    <source>
        <dbReference type="SAM" id="Phobius"/>
    </source>
</evidence>
<proteinExistence type="predicted"/>
<evidence type="ECO:0000256" key="5">
    <source>
        <dbReference type="ARBA" id="ARBA00023136"/>
    </source>
</evidence>
<accession>A0A9D1UHM8</accession>
<feature type="transmembrane region" description="Helical" evidence="6">
    <location>
        <begin position="207"/>
        <end position="231"/>
    </location>
</feature>
<reference evidence="8" key="1">
    <citation type="journal article" date="2021" name="PeerJ">
        <title>Extensive microbial diversity within the chicken gut microbiome revealed by metagenomics and culture.</title>
        <authorList>
            <person name="Gilroy R."/>
            <person name="Ravi A."/>
            <person name="Getino M."/>
            <person name="Pursley I."/>
            <person name="Horton D.L."/>
            <person name="Alikhan N.F."/>
            <person name="Baker D."/>
            <person name="Gharbi K."/>
            <person name="Hall N."/>
            <person name="Watson M."/>
            <person name="Adriaenssens E.M."/>
            <person name="Foster-Nyarko E."/>
            <person name="Jarju S."/>
            <person name="Secka A."/>
            <person name="Antonio M."/>
            <person name="Oren A."/>
            <person name="Chaudhuri R.R."/>
            <person name="La Ragione R."/>
            <person name="Hildebrand F."/>
            <person name="Pallen M.J."/>
        </authorList>
    </citation>
    <scope>NUCLEOTIDE SEQUENCE</scope>
    <source>
        <strain evidence="8">Gambia16-930</strain>
    </source>
</reference>
<evidence type="ECO:0000256" key="3">
    <source>
        <dbReference type="ARBA" id="ARBA00022692"/>
    </source>
</evidence>
<sequence>MKNSIVKSFVLSFVLLLSFVSFAQDKVESAEVDANTKPSSYDPLVAQKFAVDSESQTMVVINENENTVEILSRTKDGFEKTKQLLVDNAEGRHDVFKIYVPQSVAVYEHHIVYLASNRDSSFVKVLTLDGVEKEFFKFRGAAQAFSYDVSTKLLYIAGSNAAGYNVFVIDATKGFDNMTIKGSPSYQYIKKMKADEIAEKDPSGAGLAIIAIGTVFLVLILISVVLSVLFGKLMVNIQNKKGQKQPNAVISDNEKTASKKTSDISGEEFAAIAAAIHLYNDEMHDEESTILTINKVAKAYSPWSSKLYNMNPYRR</sequence>
<keyword evidence="2" id="KW-1003">Cell membrane</keyword>
<keyword evidence="4 6" id="KW-1133">Transmembrane helix</keyword>
<keyword evidence="7" id="KW-0732">Signal</keyword>
<dbReference type="GO" id="GO:0005886">
    <property type="term" value="C:plasma membrane"/>
    <property type="evidence" value="ECO:0007669"/>
    <property type="project" value="UniProtKB-SubCell"/>
</dbReference>